<keyword evidence="4" id="KW-0547">Nucleotide-binding</keyword>
<dbReference type="OrthoDB" id="686224at2759"/>
<dbReference type="InterPro" id="IPR041118">
    <property type="entry name" value="Rx_N"/>
</dbReference>
<dbReference type="GO" id="GO:0000166">
    <property type="term" value="F:nucleotide binding"/>
    <property type="evidence" value="ECO:0007669"/>
    <property type="project" value="UniProtKB-KW"/>
</dbReference>
<proteinExistence type="inferred from homology"/>
<name>A0A6G1C924_9ORYZ</name>
<evidence type="ECO:0000256" key="1">
    <source>
        <dbReference type="ARBA" id="ARBA00008894"/>
    </source>
</evidence>
<keyword evidence="6" id="KW-0175">Coiled coil</keyword>
<comment type="caution">
    <text evidence="8">The sequence shown here is derived from an EMBL/GenBank/DDBJ whole genome shotgun (WGS) entry which is preliminary data.</text>
</comment>
<evidence type="ECO:0000259" key="7">
    <source>
        <dbReference type="Pfam" id="PF18052"/>
    </source>
</evidence>
<comment type="similarity">
    <text evidence="1">Belongs to the disease resistance NB-LRR family.</text>
</comment>
<evidence type="ECO:0000313" key="8">
    <source>
        <dbReference type="EMBL" id="KAF0896988.1"/>
    </source>
</evidence>
<organism evidence="8 9">
    <name type="scientific">Oryza meyeriana var. granulata</name>
    <dbReference type="NCBI Taxonomy" id="110450"/>
    <lineage>
        <taxon>Eukaryota</taxon>
        <taxon>Viridiplantae</taxon>
        <taxon>Streptophyta</taxon>
        <taxon>Embryophyta</taxon>
        <taxon>Tracheophyta</taxon>
        <taxon>Spermatophyta</taxon>
        <taxon>Magnoliopsida</taxon>
        <taxon>Liliopsida</taxon>
        <taxon>Poales</taxon>
        <taxon>Poaceae</taxon>
        <taxon>BOP clade</taxon>
        <taxon>Oryzoideae</taxon>
        <taxon>Oryzeae</taxon>
        <taxon>Oryzinae</taxon>
        <taxon>Oryza</taxon>
        <taxon>Oryza meyeriana</taxon>
    </lineage>
</organism>
<reference evidence="8 9" key="1">
    <citation type="submission" date="2019-11" db="EMBL/GenBank/DDBJ databases">
        <title>Whole genome sequence of Oryza granulata.</title>
        <authorList>
            <person name="Li W."/>
        </authorList>
    </citation>
    <scope>NUCLEOTIDE SEQUENCE [LARGE SCALE GENOMIC DNA]</scope>
    <source>
        <strain evidence="9">cv. Menghai</strain>
        <tissue evidence="8">Leaf</tissue>
    </source>
</reference>
<gene>
    <name evidence="8" type="ORF">E2562_031294</name>
</gene>
<evidence type="ECO:0000256" key="3">
    <source>
        <dbReference type="ARBA" id="ARBA00022737"/>
    </source>
</evidence>
<protein>
    <recommendedName>
        <fullName evidence="7">Disease resistance N-terminal domain-containing protein</fullName>
    </recommendedName>
</protein>
<sequence length="107" mass="12195">METAVLSTVLNMLGPKLYTLQENHKLRRNLEHDIQNIQNELRMIAAAIDEHDLRLLNHGGPVQGAWIHGVRELAYAMEDCVDRFMHRVTSGHRLATMAVHTKFATVI</sequence>
<keyword evidence="2" id="KW-0433">Leucine-rich repeat</keyword>
<accession>A0A6G1C924</accession>
<evidence type="ECO:0000256" key="6">
    <source>
        <dbReference type="SAM" id="Coils"/>
    </source>
</evidence>
<keyword evidence="5" id="KW-0611">Plant defense</keyword>
<evidence type="ECO:0000256" key="2">
    <source>
        <dbReference type="ARBA" id="ARBA00022614"/>
    </source>
</evidence>
<keyword evidence="9" id="KW-1185">Reference proteome</keyword>
<dbReference type="Pfam" id="PF18052">
    <property type="entry name" value="Rx_N"/>
    <property type="match status" value="1"/>
</dbReference>
<dbReference type="GO" id="GO:0006952">
    <property type="term" value="P:defense response"/>
    <property type="evidence" value="ECO:0007669"/>
    <property type="project" value="UniProtKB-KW"/>
</dbReference>
<dbReference type="Gene3D" id="1.20.5.4130">
    <property type="match status" value="1"/>
</dbReference>
<feature type="coiled-coil region" evidence="6">
    <location>
        <begin position="20"/>
        <end position="47"/>
    </location>
</feature>
<dbReference type="AlphaFoldDB" id="A0A6G1C924"/>
<dbReference type="Proteomes" id="UP000479710">
    <property type="component" value="Unassembled WGS sequence"/>
</dbReference>
<evidence type="ECO:0000256" key="5">
    <source>
        <dbReference type="ARBA" id="ARBA00022821"/>
    </source>
</evidence>
<keyword evidence="3" id="KW-0677">Repeat</keyword>
<feature type="domain" description="Disease resistance N-terminal" evidence="7">
    <location>
        <begin position="7"/>
        <end position="92"/>
    </location>
</feature>
<evidence type="ECO:0000313" key="9">
    <source>
        <dbReference type="Proteomes" id="UP000479710"/>
    </source>
</evidence>
<evidence type="ECO:0000256" key="4">
    <source>
        <dbReference type="ARBA" id="ARBA00022741"/>
    </source>
</evidence>
<dbReference type="EMBL" id="SPHZ02000010">
    <property type="protein sequence ID" value="KAF0896988.1"/>
    <property type="molecule type" value="Genomic_DNA"/>
</dbReference>